<evidence type="ECO:0000313" key="3">
    <source>
        <dbReference type="Proteomes" id="UP000834106"/>
    </source>
</evidence>
<reference evidence="2" key="1">
    <citation type="submission" date="2023-05" db="EMBL/GenBank/DDBJ databases">
        <authorList>
            <person name="Huff M."/>
        </authorList>
    </citation>
    <scope>NUCLEOTIDE SEQUENCE</scope>
</reference>
<name>A0AAD1ZPC2_9LAMI</name>
<dbReference type="AlphaFoldDB" id="A0AAD1ZPC2"/>
<dbReference type="EMBL" id="OU503046">
    <property type="protein sequence ID" value="CAI9771591.1"/>
    <property type="molecule type" value="Genomic_DNA"/>
</dbReference>
<accession>A0AAD1ZPC2</accession>
<evidence type="ECO:0000256" key="1">
    <source>
        <dbReference type="SAM" id="MobiDB-lite"/>
    </source>
</evidence>
<protein>
    <submittedName>
        <fullName evidence="2">Uncharacterized protein</fullName>
    </submittedName>
</protein>
<feature type="region of interest" description="Disordered" evidence="1">
    <location>
        <begin position="70"/>
        <end position="137"/>
    </location>
</feature>
<evidence type="ECO:0000313" key="2">
    <source>
        <dbReference type="EMBL" id="CAI9771591.1"/>
    </source>
</evidence>
<organism evidence="2 3">
    <name type="scientific">Fraxinus pennsylvanica</name>
    <dbReference type="NCBI Taxonomy" id="56036"/>
    <lineage>
        <taxon>Eukaryota</taxon>
        <taxon>Viridiplantae</taxon>
        <taxon>Streptophyta</taxon>
        <taxon>Embryophyta</taxon>
        <taxon>Tracheophyta</taxon>
        <taxon>Spermatophyta</taxon>
        <taxon>Magnoliopsida</taxon>
        <taxon>eudicotyledons</taxon>
        <taxon>Gunneridae</taxon>
        <taxon>Pentapetalae</taxon>
        <taxon>asterids</taxon>
        <taxon>lamiids</taxon>
        <taxon>Lamiales</taxon>
        <taxon>Oleaceae</taxon>
        <taxon>Oleeae</taxon>
        <taxon>Fraxinus</taxon>
    </lineage>
</organism>
<gene>
    <name evidence="2" type="ORF">FPE_LOCUS19021</name>
</gene>
<proteinExistence type="predicted"/>
<feature type="compositionally biased region" description="Pro residues" evidence="1">
    <location>
        <begin position="112"/>
        <end position="121"/>
    </location>
</feature>
<dbReference type="Proteomes" id="UP000834106">
    <property type="component" value="Chromosome 11"/>
</dbReference>
<sequence>MKIPGVEIKLADFLVLEEKKEAQGEVVFWEDVLGHNIQLSLLFFVQLSDTSSLKPNVITSPKRHCTTFLPSFSAASSPQNPTQMPIPTSINPSLSNPFPTQLEPNLLHPKKPSPNPNPNPESLPEQIPPQADQGTRTWNRDKMRYIEDAPVIFPISYPSRVVPLPEDRVKEDEDGSKNERKMIDDDRWNAIMTRRRVLGEEQDDDHVEFPTLIKGSGVASGGFQARRRFSGDD</sequence>
<feature type="compositionally biased region" description="Polar residues" evidence="1">
    <location>
        <begin position="70"/>
        <end position="103"/>
    </location>
</feature>
<keyword evidence="3" id="KW-1185">Reference proteome</keyword>